<reference evidence="2" key="1">
    <citation type="submission" date="2021-01" db="EMBL/GenBank/DDBJ databases">
        <title>Adiantum capillus-veneris genome.</title>
        <authorList>
            <person name="Fang Y."/>
            <person name="Liao Q."/>
        </authorList>
    </citation>
    <scope>NUCLEOTIDE SEQUENCE</scope>
    <source>
        <strain evidence="2">H3</strain>
        <tissue evidence="2">Leaf</tissue>
    </source>
</reference>
<evidence type="ECO:0000256" key="1">
    <source>
        <dbReference type="SAM" id="MobiDB-lite"/>
    </source>
</evidence>
<gene>
    <name evidence="2" type="ORF">GOP47_0006176</name>
</gene>
<dbReference type="Proteomes" id="UP000886520">
    <property type="component" value="Chromosome 6"/>
</dbReference>
<name>A0A9D4ZMS8_ADICA</name>
<accession>A0A9D4ZMS8</accession>
<feature type="region of interest" description="Disordered" evidence="1">
    <location>
        <begin position="571"/>
        <end position="591"/>
    </location>
</feature>
<evidence type="ECO:0000313" key="2">
    <source>
        <dbReference type="EMBL" id="KAI5078505.1"/>
    </source>
</evidence>
<organism evidence="2 3">
    <name type="scientific">Adiantum capillus-veneris</name>
    <name type="common">Maidenhair fern</name>
    <dbReference type="NCBI Taxonomy" id="13818"/>
    <lineage>
        <taxon>Eukaryota</taxon>
        <taxon>Viridiplantae</taxon>
        <taxon>Streptophyta</taxon>
        <taxon>Embryophyta</taxon>
        <taxon>Tracheophyta</taxon>
        <taxon>Polypodiopsida</taxon>
        <taxon>Polypodiidae</taxon>
        <taxon>Polypodiales</taxon>
        <taxon>Pteridineae</taxon>
        <taxon>Pteridaceae</taxon>
        <taxon>Vittarioideae</taxon>
        <taxon>Adiantum</taxon>
    </lineage>
</organism>
<sequence length="751" mass="82516">MGWLLGCFKCTGKPEGVKPKKQLSGVNNLVSGRSNSAAVAHATSPEDLHVVRKLPSAASSKGCIDNEPNDTLFALLQEQAKTKKSAKNVSKQDEDRVWSHEYDLDGELESFRERLLQDATVAKQCSDEVKFLRGCHSLIDSPSNAFKVTFDKSDQGSTEQVDYTQHSWLVSSLVTRIQPGGLVTDSCSRPSSPLPNACEASSLHSRGKTASQSNSFDSFADSNAIKCTELSLFRVESGVCDAFADGIHESMLTTENKPHCRTNSRLPKRYVPSPPWTFSMGMANEKCSSVDEAADDLLLEHLDVASLIEDSALITNWELSSGSPGLDKLGLNDQPLLRVPSEEQRESLVISLSSEQAIQEHLEGRTDECTLDFDSIDRTPSVPEACTENQPGSCKNPFLDEASCCSNGIPSELVVPHDSKETHVQAESCAAVEAYFSAAAEESDSDSTSQNCFASQFRLSKRVWSSAKKNPAEKESNTGDYFQHKYTKDAHEVLLLSMCPEMEPLQESKSWEDEHCPLLSAASESSVTPSDNRVGHWDGTDLHGNNNISYLEAELPQDNAEDFLTKDKTDLMKNGNPSFVPLPVEEEDGEQRKKLKIGHDGLSGGMQEGKVVEDDDDKVPLLDAQAIEVDYQSSVDARVECASKHESTVSMHVMEESAFREIFPTLPLSPDVGIPPVTSYRSPASLADERPILGTVAAHWSPITTRKWWDGKGIPNSTNKYQEDQKVNWHAIPFEVRLEQALAKQDTVLSK</sequence>
<dbReference type="PANTHER" id="PTHR33318">
    <property type="entry name" value="ASPARTYL/GLUTAMYL-TRNA(ASN/GLN) AMIDOTRANSFERASE SUBUNIT"/>
    <property type="match status" value="1"/>
</dbReference>
<protein>
    <recommendedName>
        <fullName evidence="4">Protein JASON</fullName>
    </recommendedName>
</protein>
<dbReference type="EMBL" id="JABFUD020000006">
    <property type="protein sequence ID" value="KAI5078505.1"/>
    <property type="molecule type" value="Genomic_DNA"/>
</dbReference>
<evidence type="ECO:0008006" key="4">
    <source>
        <dbReference type="Google" id="ProtNLM"/>
    </source>
</evidence>
<comment type="caution">
    <text evidence="2">The sequence shown here is derived from an EMBL/GenBank/DDBJ whole genome shotgun (WGS) entry which is preliminary data.</text>
</comment>
<dbReference type="AlphaFoldDB" id="A0A9D4ZMS8"/>
<dbReference type="InterPro" id="IPR039300">
    <property type="entry name" value="JASON"/>
</dbReference>
<keyword evidence="3" id="KW-1185">Reference proteome</keyword>
<dbReference type="GO" id="GO:0007142">
    <property type="term" value="P:male meiosis II"/>
    <property type="evidence" value="ECO:0007669"/>
    <property type="project" value="InterPro"/>
</dbReference>
<proteinExistence type="predicted"/>
<dbReference type="OrthoDB" id="1932581at2759"/>
<evidence type="ECO:0000313" key="3">
    <source>
        <dbReference type="Proteomes" id="UP000886520"/>
    </source>
</evidence>
<dbReference type="PANTHER" id="PTHR33318:SF7">
    <property type="entry name" value="PROTEIN JASON"/>
    <property type="match status" value="1"/>
</dbReference>